<name>A0AA39E507_VITRO</name>
<evidence type="ECO:0000256" key="1">
    <source>
        <dbReference type="SAM" id="MobiDB-lite"/>
    </source>
</evidence>
<evidence type="ECO:0000313" key="2">
    <source>
        <dbReference type="EMBL" id="KAJ9709736.1"/>
    </source>
</evidence>
<feature type="region of interest" description="Disordered" evidence="1">
    <location>
        <begin position="1"/>
        <end position="23"/>
    </location>
</feature>
<dbReference type="AlphaFoldDB" id="A0AA39E507"/>
<protein>
    <submittedName>
        <fullName evidence="2">Uncharacterized protein</fullName>
    </submittedName>
</protein>
<sequence length="71" mass="8324">MRGRRRSSSKGKGRESVNLDPNPSKPIIDRSFRWLLMGTFFVRFFNVRRLQKASVVKLLKTILVRARCCNQ</sequence>
<organism evidence="2 3">
    <name type="scientific">Vitis rotundifolia</name>
    <name type="common">Muscadine grape</name>
    <dbReference type="NCBI Taxonomy" id="103349"/>
    <lineage>
        <taxon>Eukaryota</taxon>
        <taxon>Viridiplantae</taxon>
        <taxon>Streptophyta</taxon>
        <taxon>Embryophyta</taxon>
        <taxon>Tracheophyta</taxon>
        <taxon>Spermatophyta</taxon>
        <taxon>Magnoliopsida</taxon>
        <taxon>eudicotyledons</taxon>
        <taxon>Gunneridae</taxon>
        <taxon>Pentapetalae</taxon>
        <taxon>rosids</taxon>
        <taxon>Vitales</taxon>
        <taxon>Vitaceae</taxon>
        <taxon>Viteae</taxon>
        <taxon>Vitis</taxon>
    </lineage>
</organism>
<accession>A0AA39E507</accession>
<evidence type="ECO:0000313" key="3">
    <source>
        <dbReference type="Proteomes" id="UP001168098"/>
    </source>
</evidence>
<feature type="compositionally biased region" description="Basic residues" evidence="1">
    <location>
        <begin position="1"/>
        <end position="11"/>
    </location>
</feature>
<comment type="caution">
    <text evidence="2">The sequence shown here is derived from an EMBL/GenBank/DDBJ whole genome shotgun (WGS) entry which is preliminary data.</text>
</comment>
<gene>
    <name evidence="2" type="ORF">PVL29_001284</name>
</gene>
<reference evidence="2 3" key="1">
    <citation type="journal article" date="2023" name="BMC Biotechnol.">
        <title>Vitis rotundifolia cv Carlos genome sequencing.</title>
        <authorList>
            <person name="Huff M."/>
            <person name="Hulse-Kemp A."/>
            <person name="Scheffler B."/>
            <person name="Youngblood R."/>
            <person name="Simpson S."/>
            <person name="Babiker E."/>
            <person name="Staton M."/>
        </authorList>
    </citation>
    <scope>NUCLEOTIDE SEQUENCE [LARGE SCALE GENOMIC DNA]</scope>
    <source>
        <tissue evidence="2">Leaf</tissue>
    </source>
</reference>
<proteinExistence type="predicted"/>
<dbReference type="EMBL" id="JARBHA010000001">
    <property type="protein sequence ID" value="KAJ9709736.1"/>
    <property type="molecule type" value="Genomic_DNA"/>
</dbReference>
<keyword evidence="3" id="KW-1185">Reference proteome</keyword>
<dbReference type="Proteomes" id="UP001168098">
    <property type="component" value="Unassembled WGS sequence"/>
</dbReference>